<keyword evidence="3" id="KW-1185">Reference proteome</keyword>
<dbReference type="AlphaFoldDB" id="A0A8T0EDA1"/>
<dbReference type="EMBL" id="JABXBU010002228">
    <property type="protein sequence ID" value="KAF8771102.1"/>
    <property type="molecule type" value="Genomic_DNA"/>
</dbReference>
<feature type="compositionally biased region" description="Basic and acidic residues" evidence="1">
    <location>
        <begin position="153"/>
        <end position="163"/>
    </location>
</feature>
<feature type="region of interest" description="Disordered" evidence="1">
    <location>
        <begin position="96"/>
        <end position="163"/>
    </location>
</feature>
<evidence type="ECO:0000313" key="3">
    <source>
        <dbReference type="Proteomes" id="UP000807504"/>
    </source>
</evidence>
<sequence length="163" mass="18526">MISDSKLDVEFLCEVSEHEIPEGKHPPINYQEEIGFKTLGLTIKPEKNKRVQKSLTSKSKLELLVDVSVERSSSDYLYNIAHRTIARTAKPIKRGRIQKAKTAKVQPLAKKLKMTELKKATKTSSRKLGSRSKAQKKLSPTLSQYSGESEYENPERENLSYFS</sequence>
<reference evidence="2" key="1">
    <citation type="journal article" date="2020" name="bioRxiv">
        <title>Chromosome-level reference genome of the European wasp spider Argiope bruennichi: a resource for studies on range expansion and evolutionary adaptation.</title>
        <authorList>
            <person name="Sheffer M.M."/>
            <person name="Hoppe A."/>
            <person name="Krehenwinkel H."/>
            <person name="Uhl G."/>
            <person name="Kuss A.W."/>
            <person name="Jensen L."/>
            <person name="Jensen C."/>
            <person name="Gillespie R.G."/>
            <person name="Hoff K.J."/>
            <person name="Prost S."/>
        </authorList>
    </citation>
    <scope>NUCLEOTIDE SEQUENCE</scope>
</reference>
<proteinExistence type="predicted"/>
<feature type="compositionally biased region" description="Polar residues" evidence="1">
    <location>
        <begin position="138"/>
        <end position="147"/>
    </location>
</feature>
<protein>
    <submittedName>
        <fullName evidence="2">Uncharacterized protein</fullName>
    </submittedName>
</protein>
<dbReference type="Proteomes" id="UP000807504">
    <property type="component" value="Unassembled WGS sequence"/>
</dbReference>
<name>A0A8T0EDA1_ARGBR</name>
<reference evidence="2" key="2">
    <citation type="submission" date="2020-06" db="EMBL/GenBank/DDBJ databases">
        <authorList>
            <person name="Sheffer M."/>
        </authorList>
    </citation>
    <scope>NUCLEOTIDE SEQUENCE</scope>
</reference>
<feature type="compositionally biased region" description="Basic residues" evidence="1">
    <location>
        <begin position="120"/>
        <end position="136"/>
    </location>
</feature>
<organism evidence="2 3">
    <name type="scientific">Argiope bruennichi</name>
    <name type="common">Wasp spider</name>
    <name type="synonym">Aranea bruennichi</name>
    <dbReference type="NCBI Taxonomy" id="94029"/>
    <lineage>
        <taxon>Eukaryota</taxon>
        <taxon>Metazoa</taxon>
        <taxon>Ecdysozoa</taxon>
        <taxon>Arthropoda</taxon>
        <taxon>Chelicerata</taxon>
        <taxon>Arachnida</taxon>
        <taxon>Araneae</taxon>
        <taxon>Araneomorphae</taxon>
        <taxon>Entelegynae</taxon>
        <taxon>Araneoidea</taxon>
        <taxon>Araneidae</taxon>
        <taxon>Argiope</taxon>
    </lineage>
</organism>
<accession>A0A8T0EDA1</accession>
<comment type="caution">
    <text evidence="2">The sequence shown here is derived from an EMBL/GenBank/DDBJ whole genome shotgun (WGS) entry which is preliminary data.</text>
</comment>
<evidence type="ECO:0000256" key="1">
    <source>
        <dbReference type="SAM" id="MobiDB-lite"/>
    </source>
</evidence>
<evidence type="ECO:0000313" key="2">
    <source>
        <dbReference type="EMBL" id="KAF8771102.1"/>
    </source>
</evidence>
<gene>
    <name evidence="2" type="ORF">HNY73_018556</name>
</gene>